<proteinExistence type="predicted"/>
<name>A0A5C5Y741_9PLAN</name>
<accession>A0A5C5Y741</accession>
<dbReference type="AlphaFoldDB" id="A0A5C5Y741"/>
<keyword evidence="1" id="KW-0812">Transmembrane</keyword>
<comment type="caution">
    <text evidence="2">The sequence shown here is derived from an EMBL/GenBank/DDBJ whole genome shotgun (WGS) entry which is preliminary data.</text>
</comment>
<keyword evidence="1" id="KW-1133">Transmembrane helix</keyword>
<dbReference type="Proteomes" id="UP000317238">
    <property type="component" value="Unassembled WGS sequence"/>
</dbReference>
<protein>
    <recommendedName>
        <fullName evidence="4">Cbb3-type cytochrome oxidase component FixQ</fullName>
    </recommendedName>
</protein>
<evidence type="ECO:0000313" key="3">
    <source>
        <dbReference type="Proteomes" id="UP000317238"/>
    </source>
</evidence>
<gene>
    <name evidence="2" type="ORF">Pan14r_30560</name>
</gene>
<sequence>MRRLLCLWRAKFLGDGGRFDPFTSSHSPIPQFIAMLKDVIRSVDYSDCAEIALAMFVVAFAMMVFAVLRLSRKSADRFASIPLSDQVKDPRDE</sequence>
<keyword evidence="3" id="KW-1185">Reference proteome</keyword>
<dbReference type="EMBL" id="SJPL01000001">
    <property type="protein sequence ID" value="TWT70748.1"/>
    <property type="molecule type" value="Genomic_DNA"/>
</dbReference>
<keyword evidence="1" id="KW-0472">Membrane</keyword>
<organism evidence="2 3">
    <name type="scientific">Crateriforma conspicua</name>
    <dbReference type="NCBI Taxonomy" id="2527996"/>
    <lineage>
        <taxon>Bacteria</taxon>
        <taxon>Pseudomonadati</taxon>
        <taxon>Planctomycetota</taxon>
        <taxon>Planctomycetia</taxon>
        <taxon>Planctomycetales</taxon>
        <taxon>Planctomycetaceae</taxon>
        <taxon>Crateriforma</taxon>
    </lineage>
</organism>
<evidence type="ECO:0000313" key="2">
    <source>
        <dbReference type="EMBL" id="TWT70748.1"/>
    </source>
</evidence>
<feature type="transmembrane region" description="Helical" evidence="1">
    <location>
        <begin position="51"/>
        <end position="70"/>
    </location>
</feature>
<evidence type="ECO:0000256" key="1">
    <source>
        <dbReference type="SAM" id="Phobius"/>
    </source>
</evidence>
<evidence type="ECO:0008006" key="4">
    <source>
        <dbReference type="Google" id="ProtNLM"/>
    </source>
</evidence>
<reference evidence="2 3" key="1">
    <citation type="submission" date="2019-02" db="EMBL/GenBank/DDBJ databases">
        <title>Deep-cultivation of Planctomycetes and their phenomic and genomic characterization uncovers novel biology.</title>
        <authorList>
            <person name="Wiegand S."/>
            <person name="Jogler M."/>
            <person name="Boedeker C."/>
            <person name="Pinto D."/>
            <person name="Vollmers J."/>
            <person name="Rivas-Marin E."/>
            <person name="Kohn T."/>
            <person name="Peeters S.H."/>
            <person name="Heuer A."/>
            <person name="Rast P."/>
            <person name="Oberbeckmann S."/>
            <person name="Bunk B."/>
            <person name="Jeske O."/>
            <person name="Meyerdierks A."/>
            <person name="Storesund J.E."/>
            <person name="Kallscheuer N."/>
            <person name="Luecker S."/>
            <person name="Lage O.M."/>
            <person name="Pohl T."/>
            <person name="Merkel B.J."/>
            <person name="Hornburger P."/>
            <person name="Mueller R.-W."/>
            <person name="Bruemmer F."/>
            <person name="Labrenz M."/>
            <person name="Spormann A.M."/>
            <person name="Op Den Camp H."/>
            <person name="Overmann J."/>
            <person name="Amann R."/>
            <person name="Jetten M.S.M."/>
            <person name="Mascher T."/>
            <person name="Medema M.H."/>
            <person name="Devos D.P."/>
            <person name="Kaster A.-K."/>
            <person name="Ovreas L."/>
            <person name="Rohde M."/>
            <person name="Galperin M.Y."/>
            <person name="Jogler C."/>
        </authorList>
    </citation>
    <scope>NUCLEOTIDE SEQUENCE [LARGE SCALE GENOMIC DNA]</scope>
    <source>
        <strain evidence="2 3">Pan14r</strain>
    </source>
</reference>